<dbReference type="GeneID" id="76197624"/>
<feature type="binding site" evidence="10">
    <location>
        <begin position="287"/>
        <end position="289"/>
    </location>
    <ligand>
        <name>4-CDP-2-C-methyl-D-erythritol 2-phosphate</name>
        <dbReference type="ChEBI" id="CHEBI:57919"/>
    </ligand>
</feature>
<evidence type="ECO:0000313" key="12">
    <source>
        <dbReference type="EMBL" id="CRI35147.1"/>
    </source>
</evidence>
<dbReference type="Gene3D" id="3.90.550.10">
    <property type="entry name" value="Spore Coat Polysaccharide Biosynthesis Protein SpsA, Chain A"/>
    <property type="match status" value="1"/>
</dbReference>
<comment type="caution">
    <text evidence="10">Lacks conserved residue(s) required for the propagation of feature annotation.</text>
</comment>
<dbReference type="InterPro" id="IPR020555">
    <property type="entry name" value="MECDP_synthase_CS"/>
</dbReference>
<keyword evidence="13" id="KW-1185">Reference proteome</keyword>
<evidence type="ECO:0000256" key="9">
    <source>
        <dbReference type="ARBA" id="ARBA00023268"/>
    </source>
</evidence>
<dbReference type="EMBL" id="CDMK01000003">
    <property type="protein sequence ID" value="CRI35147.1"/>
    <property type="molecule type" value="Genomic_DNA"/>
</dbReference>
<dbReference type="NCBIfam" id="TIGR00151">
    <property type="entry name" value="ispF"/>
    <property type="match status" value="1"/>
</dbReference>
<organism evidence="12 13">
    <name type="scientific">Helicobacter heilmannii</name>
    <dbReference type="NCBI Taxonomy" id="35817"/>
    <lineage>
        <taxon>Bacteria</taxon>
        <taxon>Pseudomonadati</taxon>
        <taxon>Campylobacterota</taxon>
        <taxon>Epsilonproteobacteria</taxon>
        <taxon>Campylobacterales</taxon>
        <taxon>Helicobacteraceae</taxon>
        <taxon>Helicobacter</taxon>
    </lineage>
</organism>
<dbReference type="AlphaFoldDB" id="A0A0K2YAB8"/>
<sequence>MQPRQDLSLILAAAGTSSRFNPHLPDFPHIKKQFWRLNGVPLVQKVYEDFNHLGLFAQIFILVSNRLERVYLEQLLCGINLSILVGGASRQESVQIALERVQTPLVMVSDIARYQIDFRVLERLLERMQGGLDCVAPAISSTDTMVYYNPTAIPPYQALDRKRALRVQTPQICRTSVLKQAYKAGEFTDESSAILGIGAHVAYIEGSPTLDKLTYAHDLPPHSTRTTTHTGLGFDVHGFEVGRVMKLGGIVIDPSDCVDCGFKAHSDGDVLLHALIDALLGAIGGGDIGLYYSDKDPSFKNKDSAQMLQEIYQLAQSVGHFVERIDMTLFADMPKIAPYRALIKRNLAELLDMKVANINLKATTFEGLGFVGRKEGVGVQVLVQSRALWVTHE</sequence>
<dbReference type="GO" id="GO:0019288">
    <property type="term" value="P:isopentenyl diphosphate biosynthetic process, methylerythritol 4-phosphate pathway"/>
    <property type="evidence" value="ECO:0007669"/>
    <property type="project" value="UniProtKB-UniRule"/>
</dbReference>
<feature type="binding site" evidence="10">
    <location>
        <position position="373"/>
    </location>
    <ligand>
        <name>4-CDP-2-C-methyl-D-erythritol 2-phosphate</name>
        <dbReference type="ChEBI" id="CHEBI:57919"/>
    </ligand>
</feature>
<dbReference type="GO" id="GO:0016114">
    <property type="term" value="P:terpenoid biosynthetic process"/>
    <property type="evidence" value="ECO:0007669"/>
    <property type="project" value="InterPro"/>
</dbReference>
<evidence type="ECO:0000256" key="7">
    <source>
        <dbReference type="ARBA" id="ARBA00023229"/>
    </source>
</evidence>
<comment type="catalytic activity">
    <reaction evidence="1 10 11">
        <text>4-CDP-2-C-methyl-D-erythritol 2-phosphate = 2-C-methyl-D-erythritol 2,4-cyclic diphosphate + CMP</text>
        <dbReference type="Rhea" id="RHEA:23864"/>
        <dbReference type="ChEBI" id="CHEBI:57919"/>
        <dbReference type="ChEBI" id="CHEBI:58483"/>
        <dbReference type="ChEBI" id="CHEBI:60377"/>
        <dbReference type="EC" id="4.6.1.12"/>
    </reaction>
</comment>
<evidence type="ECO:0000256" key="6">
    <source>
        <dbReference type="ARBA" id="ARBA00022723"/>
    </source>
</evidence>
<dbReference type="Pfam" id="PF02542">
    <property type="entry name" value="YgbB"/>
    <property type="match status" value="1"/>
</dbReference>
<dbReference type="SUPFAM" id="SSF53448">
    <property type="entry name" value="Nucleotide-diphospho-sugar transferases"/>
    <property type="match status" value="1"/>
</dbReference>
<feature type="binding site" evidence="10">
    <location>
        <begin position="265"/>
        <end position="266"/>
    </location>
    <ligand>
        <name>4-CDP-2-C-methyl-D-erythritol 2-phosphate</name>
        <dbReference type="ChEBI" id="CHEBI:57919"/>
    </ligand>
</feature>
<dbReference type="GO" id="GO:0070567">
    <property type="term" value="F:cytidylyltransferase activity"/>
    <property type="evidence" value="ECO:0007669"/>
    <property type="project" value="InterPro"/>
</dbReference>
<dbReference type="GO" id="GO:0046872">
    <property type="term" value="F:metal ion binding"/>
    <property type="evidence" value="ECO:0007669"/>
    <property type="project" value="UniProtKB-KW"/>
</dbReference>
<feature type="binding site" evidence="10">
    <location>
        <position position="235"/>
    </location>
    <ligand>
        <name>a divalent metal cation</name>
        <dbReference type="ChEBI" id="CHEBI:60240"/>
    </ligand>
</feature>
<dbReference type="HAMAP" id="MF_00107">
    <property type="entry name" value="IspF"/>
    <property type="match status" value="1"/>
</dbReference>
<keyword evidence="5" id="KW-0548">Nucleotidyltransferase</keyword>
<dbReference type="InterPro" id="IPR034683">
    <property type="entry name" value="IspD/TarI"/>
</dbReference>
<dbReference type="CDD" id="cd00554">
    <property type="entry name" value="MECDP_synthase"/>
    <property type="match status" value="1"/>
</dbReference>
<keyword evidence="8 10" id="KW-0456">Lyase</keyword>
<feature type="binding site" evidence="10">
    <location>
        <position position="370"/>
    </location>
    <ligand>
        <name>4-CDP-2-C-methyl-D-erythritol 2-phosphate</name>
        <dbReference type="ChEBI" id="CHEBI:57919"/>
    </ligand>
</feature>
<dbReference type="PANTHER" id="PTHR43181">
    <property type="entry name" value="2-C-METHYL-D-ERYTHRITOL 2,4-CYCLODIPHOSPHATE SYNTHASE, CHLOROPLASTIC"/>
    <property type="match status" value="1"/>
</dbReference>
<gene>
    <name evidence="10" type="primary">ispF</name>
    <name evidence="12" type="ORF">HHE01_01450</name>
</gene>
<dbReference type="Proteomes" id="UP000046090">
    <property type="component" value="Unassembled WGS sequence"/>
</dbReference>
<evidence type="ECO:0000256" key="1">
    <source>
        <dbReference type="ARBA" id="ARBA00000200"/>
    </source>
</evidence>
<keyword evidence="6 10" id="KW-0479">Metal-binding</keyword>
<name>A0A0K2YAB8_HELHE</name>
<reference evidence="13" key="1">
    <citation type="submission" date="2014-12" db="EMBL/GenBank/DDBJ databases">
        <authorList>
            <person name="Smet A."/>
        </authorList>
    </citation>
    <scope>NUCLEOTIDE SEQUENCE [LARGE SCALE GENOMIC DNA]</scope>
</reference>
<evidence type="ECO:0000313" key="13">
    <source>
        <dbReference type="Proteomes" id="UP000046090"/>
    </source>
</evidence>
<dbReference type="UniPathway" id="UPA00056">
    <property type="reaction ID" value="UER00095"/>
</dbReference>
<dbReference type="EC" id="4.6.1.12" evidence="3 10"/>
<dbReference type="InterPro" id="IPR036571">
    <property type="entry name" value="MECDP_synthase_sf"/>
</dbReference>
<feature type="binding site" evidence="10">
    <location>
        <begin position="363"/>
        <end position="366"/>
    </location>
    <ligand>
        <name>4-CDP-2-C-methyl-D-erythritol 2-phosphate</name>
        <dbReference type="ChEBI" id="CHEBI:57919"/>
    </ligand>
</feature>
<protein>
    <recommendedName>
        <fullName evidence="3 10">2-C-methyl-D-erythritol 2,4-cyclodiphosphate synthase</fullName>
        <shortName evidence="10">MECDP-synthase</shortName>
        <shortName evidence="10">MECPP-synthase</shortName>
        <shortName evidence="10">MECPS</shortName>
        <ecNumber evidence="3 10">4.6.1.12</ecNumber>
    </recommendedName>
</protein>
<dbReference type="InterPro" id="IPR029044">
    <property type="entry name" value="Nucleotide-diphossugar_trans"/>
</dbReference>
<feature type="binding site" evidence="10">
    <location>
        <begin position="235"/>
        <end position="237"/>
    </location>
    <ligand>
        <name>4-CDP-2-C-methyl-D-erythritol 2-phosphate</name>
        <dbReference type="ChEBI" id="CHEBI:57919"/>
    </ligand>
</feature>
<evidence type="ECO:0000256" key="3">
    <source>
        <dbReference type="ARBA" id="ARBA00012579"/>
    </source>
</evidence>
<dbReference type="Gene3D" id="3.30.1330.50">
    <property type="entry name" value="2-C-methyl-D-erythritol 2,4-cyclodiphosphate synthase"/>
    <property type="match status" value="1"/>
</dbReference>
<evidence type="ECO:0000256" key="5">
    <source>
        <dbReference type="ARBA" id="ARBA00022695"/>
    </source>
</evidence>
<comment type="function">
    <text evidence="10">Involved in the biosynthesis of isopentenyl diphosphate (IPP) and dimethylallyl diphosphate (DMAPP), two major building blocks of isoprenoid compounds. Catalyzes the conversion of 4-diphosphocytidyl-2-C-methyl-D-erythritol 2-phosphate (CDP-ME2P) to 2-C-methyl-D-erythritol 2,4-cyclodiphosphate (ME-CPP) with a corresponding release of cytidine 5-monophosphate (CMP).</text>
</comment>
<dbReference type="SUPFAM" id="SSF69765">
    <property type="entry name" value="IpsF-like"/>
    <property type="match status" value="1"/>
</dbReference>
<dbReference type="Pfam" id="PF01128">
    <property type="entry name" value="IspD"/>
    <property type="match status" value="1"/>
</dbReference>
<keyword evidence="7 10" id="KW-0414">Isoprene biosynthesis</keyword>
<feature type="binding site" evidence="10">
    <location>
        <position position="273"/>
    </location>
    <ligand>
        <name>a divalent metal cation</name>
        <dbReference type="ChEBI" id="CHEBI:60240"/>
    </ligand>
</feature>
<feature type="binding site" evidence="10">
    <location>
        <position position="237"/>
    </location>
    <ligand>
        <name>a divalent metal cation</name>
        <dbReference type="ChEBI" id="CHEBI:60240"/>
    </ligand>
</feature>
<evidence type="ECO:0000256" key="2">
    <source>
        <dbReference type="ARBA" id="ARBA00004709"/>
    </source>
</evidence>
<comment type="cofactor">
    <cofactor evidence="10">
        <name>a divalent metal cation</name>
        <dbReference type="ChEBI" id="CHEBI:60240"/>
    </cofactor>
    <text evidence="10">Binds 1 divalent metal cation per subunit.</text>
</comment>
<proteinExistence type="inferred from homology"/>
<keyword evidence="9" id="KW-0511">Multifunctional enzyme</keyword>
<feature type="site" description="Transition state stabilizer" evidence="10">
    <location>
        <position position="265"/>
    </location>
</feature>
<dbReference type="GO" id="GO:0008685">
    <property type="term" value="F:2-C-methyl-D-erythritol 2,4-cyclodiphosphate synthase activity"/>
    <property type="evidence" value="ECO:0007669"/>
    <property type="project" value="UniProtKB-UniRule"/>
</dbReference>
<evidence type="ECO:0000256" key="10">
    <source>
        <dbReference type="HAMAP-Rule" id="MF_00107"/>
    </source>
</evidence>
<comment type="pathway">
    <text evidence="2 10">Isoprenoid biosynthesis; isopentenyl diphosphate biosynthesis via DXP pathway; isopentenyl diphosphate from 1-deoxy-D-xylulose 5-phosphate: step 4/6.</text>
</comment>
<evidence type="ECO:0000256" key="8">
    <source>
        <dbReference type="ARBA" id="ARBA00023239"/>
    </source>
</evidence>
<comment type="similarity">
    <text evidence="10 11">Belongs to the IspF family.</text>
</comment>
<dbReference type="InterPro" id="IPR003526">
    <property type="entry name" value="MECDP_synthase"/>
</dbReference>
<keyword evidence="4" id="KW-0808">Transferase</keyword>
<evidence type="ECO:0000256" key="4">
    <source>
        <dbReference type="ARBA" id="ARBA00022679"/>
    </source>
</evidence>
<dbReference type="RefSeq" id="WP_015107302.1">
    <property type="nucleotide sequence ID" value="NZ_AP026684.1"/>
</dbReference>
<dbReference type="PANTHER" id="PTHR43181:SF1">
    <property type="entry name" value="2-C-METHYL-D-ERYTHRITOL 2,4-CYCLODIPHOSPHATE SYNTHASE, CHLOROPLASTIC"/>
    <property type="match status" value="1"/>
</dbReference>
<accession>A0A0K2YAB8</accession>
<dbReference type="PROSITE" id="PS01350">
    <property type="entry name" value="ISPF"/>
    <property type="match status" value="1"/>
</dbReference>
<comment type="subunit">
    <text evidence="10">Homotrimer.</text>
</comment>
<feature type="site" description="Transition state stabilizer" evidence="10">
    <location>
        <position position="364"/>
    </location>
</feature>
<evidence type="ECO:0000256" key="11">
    <source>
        <dbReference type="RuleBase" id="RU004395"/>
    </source>
</evidence>